<dbReference type="GO" id="GO:0016117">
    <property type="term" value="P:carotenoid biosynthetic process"/>
    <property type="evidence" value="ECO:0007669"/>
    <property type="project" value="UniProtKB-KW"/>
</dbReference>
<sequence>MKQRVVVIGAGPGGLAAGMLLGQTDLEVTILERQPHVGGRSASIQSDGFTFDTGPTFFLYPRVLEEIFRACGRELQREIEMTRLDPMYRVQFEGGEVVDATSCVERMQAQIAAFSPHDAANLPFYLAENRNKLERFRPVLERHFDSVRDLLAPELLRALPQLKPWSSVDRDLTRWFDDPRTRLIFSFQTKYLGMSPFRCPSLFTILAFLEYEHGVFHPTGGCGALMEKMAELVVESGVDLRLNEPVTEILFEGRRAVGVRTAERVYPADAVVINADFAHAMSSLVPNHLRRRWSDAKLAQKRYSCSTFMLYLGLDGDLDVEHHTIFLADEYRRNIAEIEGGALSAQPSFYVQNACRTDPSLAPPGCSTLYALVPVPNLSRPLDWRDAQAYRARTIARLENALGIRDLEKRIRVEKMLSPRDWEQQLGVYKGATFNLTHSMDQMLHRRPRNRFEEFDGIYLVGGGTHPGSGLPVIFESARISTRLMQQDLEFRASWEANSSPREPSGPMQGAMA</sequence>
<dbReference type="InterPro" id="IPR002937">
    <property type="entry name" value="Amino_oxidase"/>
</dbReference>
<dbReference type="PANTHER" id="PTHR43734:SF1">
    <property type="entry name" value="PHYTOENE DESATURASE"/>
    <property type="match status" value="1"/>
</dbReference>
<dbReference type="Pfam" id="PF01593">
    <property type="entry name" value="Amino_oxidase"/>
    <property type="match status" value="1"/>
</dbReference>
<dbReference type="EMBL" id="BOPV01000001">
    <property type="protein sequence ID" value="GIL39855.1"/>
    <property type="molecule type" value="Genomic_DNA"/>
</dbReference>
<evidence type="ECO:0000256" key="5">
    <source>
        <dbReference type="RuleBase" id="RU362075"/>
    </source>
</evidence>
<dbReference type="PROSITE" id="PS00982">
    <property type="entry name" value="PHYTOENE_DH"/>
    <property type="match status" value="1"/>
</dbReference>
<dbReference type="PRINTS" id="PR00419">
    <property type="entry name" value="ADXRDTASE"/>
</dbReference>
<reference evidence="8" key="1">
    <citation type="submission" date="2021-02" db="EMBL/GenBank/DDBJ databases">
        <title>Genome sequence of Rhodospirillales sp. strain TMPK1 isolated from soil.</title>
        <authorList>
            <person name="Nakai R."/>
            <person name="Kusada H."/>
            <person name="Tamaki H."/>
        </authorList>
    </citation>
    <scope>NUCLEOTIDE SEQUENCE</scope>
    <source>
        <strain evidence="8">TMPK1</strain>
    </source>
</reference>
<dbReference type="GO" id="GO:0016627">
    <property type="term" value="F:oxidoreductase activity, acting on the CH-CH group of donors"/>
    <property type="evidence" value="ECO:0007669"/>
    <property type="project" value="UniProtKB-ARBA"/>
</dbReference>
<dbReference type="SUPFAM" id="SSF51905">
    <property type="entry name" value="FAD/NAD(P)-binding domain"/>
    <property type="match status" value="1"/>
</dbReference>
<dbReference type="InterPro" id="IPR014105">
    <property type="entry name" value="Carotenoid/retinoid_OxRdtase"/>
</dbReference>
<evidence type="ECO:0000256" key="3">
    <source>
        <dbReference type="ARBA" id="ARBA00022746"/>
    </source>
</evidence>
<accession>A0A8S8XFF3</accession>
<comment type="similarity">
    <text evidence="2 5">Belongs to the carotenoid/retinoid oxidoreductase family.</text>
</comment>
<evidence type="ECO:0000256" key="1">
    <source>
        <dbReference type="ARBA" id="ARBA00004829"/>
    </source>
</evidence>
<evidence type="ECO:0000256" key="4">
    <source>
        <dbReference type="ARBA" id="ARBA00023002"/>
    </source>
</evidence>
<comment type="caution">
    <text evidence="8">The sequence shown here is derived from an EMBL/GenBank/DDBJ whole genome shotgun (WGS) entry which is preliminary data.</text>
</comment>
<keyword evidence="4 5" id="KW-0560">Oxidoreductase</keyword>
<organism evidence="8 9">
    <name type="scientific">Roseiterribacter gracilis</name>
    <dbReference type="NCBI Taxonomy" id="2812848"/>
    <lineage>
        <taxon>Bacteria</taxon>
        <taxon>Pseudomonadati</taxon>
        <taxon>Pseudomonadota</taxon>
        <taxon>Alphaproteobacteria</taxon>
        <taxon>Rhodospirillales</taxon>
        <taxon>Roseiterribacteraceae</taxon>
        <taxon>Roseiterribacter</taxon>
    </lineage>
</organism>
<evidence type="ECO:0000313" key="9">
    <source>
        <dbReference type="Proteomes" id="UP000681075"/>
    </source>
</evidence>
<dbReference type="PANTHER" id="PTHR43734">
    <property type="entry name" value="PHYTOENE DESATURASE"/>
    <property type="match status" value="1"/>
</dbReference>
<dbReference type="InterPro" id="IPR008150">
    <property type="entry name" value="Phytoene_DH_bac_CS"/>
</dbReference>
<keyword evidence="9" id="KW-1185">Reference proteome</keyword>
<protein>
    <submittedName>
        <fullName evidence="8">Phytoene desaturase</fullName>
    </submittedName>
</protein>
<feature type="region of interest" description="Disordered" evidence="6">
    <location>
        <begin position="494"/>
        <end position="513"/>
    </location>
</feature>
<feature type="domain" description="Amine oxidase" evidence="7">
    <location>
        <begin position="14"/>
        <end position="478"/>
    </location>
</feature>
<dbReference type="Gene3D" id="3.50.50.60">
    <property type="entry name" value="FAD/NAD(P)-binding domain"/>
    <property type="match status" value="2"/>
</dbReference>
<evidence type="ECO:0000256" key="6">
    <source>
        <dbReference type="SAM" id="MobiDB-lite"/>
    </source>
</evidence>
<comment type="pathway">
    <text evidence="1 5">Carotenoid biosynthesis.</text>
</comment>
<dbReference type="RefSeq" id="WP_420242974.1">
    <property type="nucleotide sequence ID" value="NZ_BOPV01000001.1"/>
</dbReference>
<dbReference type="AlphaFoldDB" id="A0A8S8XFF3"/>
<proteinExistence type="inferred from homology"/>
<dbReference type="NCBIfam" id="TIGR02734">
    <property type="entry name" value="crtI_fam"/>
    <property type="match status" value="1"/>
</dbReference>
<dbReference type="Proteomes" id="UP000681075">
    <property type="component" value="Unassembled WGS sequence"/>
</dbReference>
<name>A0A8S8XFF3_9PROT</name>
<evidence type="ECO:0000256" key="2">
    <source>
        <dbReference type="ARBA" id="ARBA00006046"/>
    </source>
</evidence>
<keyword evidence="3 5" id="KW-0125">Carotenoid biosynthesis</keyword>
<evidence type="ECO:0000313" key="8">
    <source>
        <dbReference type="EMBL" id="GIL39855.1"/>
    </source>
</evidence>
<gene>
    <name evidence="8" type="primary">crtI</name>
    <name evidence="8" type="ORF">TMPK1_20920</name>
</gene>
<evidence type="ECO:0000259" key="7">
    <source>
        <dbReference type="Pfam" id="PF01593"/>
    </source>
</evidence>
<dbReference type="InterPro" id="IPR036188">
    <property type="entry name" value="FAD/NAD-bd_sf"/>
</dbReference>